<dbReference type="Proteomes" id="UP000649753">
    <property type="component" value="Unassembled WGS sequence"/>
</dbReference>
<gene>
    <name evidence="3" type="ORF">H4W31_001419</name>
</gene>
<dbReference type="EMBL" id="JADBEB010000001">
    <property type="protein sequence ID" value="MBE1485781.1"/>
    <property type="molecule type" value="Genomic_DNA"/>
</dbReference>
<dbReference type="SUPFAM" id="SSF50998">
    <property type="entry name" value="Quinoprotein alcohol dehydrogenase-like"/>
    <property type="match status" value="1"/>
</dbReference>
<sequence length="453" mass="49197">MDHAVAVIDLGTDRYDPSAEPDPPAPSRARQLRAAALVLVGTLVLGTGGAAAPPPPRLEPLLTVSLRVGTSFHLTEDRLFVSDPTPHTTRRVTAYEVRRGRQLWTSTYRTGHRQFGLTLAGGLLLIEEGDRRNGPVGTTALDADTGAWRWTVPYPLEVLPGERTALAVEDLFPPGSRIDAENAPPGTTVMHMSSSGGVYARPRTGVTGRAVDLGSGRQLWTTPPLTEAIALPAAGDRPTVLLGWPPDGGMEVRDLRTGAVRQRLDWTGGVPRDGGLVGDVAVVWHSTGVSAYSADLLQPRWNRPSPQGTERFVATCRPMLCQQDSTGVLVLDPATGAVAWRRTERLLLWPSDVHLVETDDRPRLHRVVEPRTGRTVVDLSDWTDMAQLDDGSPLLLLRRNGAAVRTWLDILDLGATAVRPLEPVPYALSSCQVVPGMIACRTQLGETRVWRYR</sequence>
<dbReference type="InterPro" id="IPR011047">
    <property type="entry name" value="Quinoprotein_ADH-like_sf"/>
</dbReference>
<proteinExistence type="predicted"/>
<dbReference type="AlphaFoldDB" id="A0A927M335"/>
<name>A0A927M335_9ACTN</name>
<evidence type="ECO:0000256" key="1">
    <source>
        <dbReference type="SAM" id="MobiDB-lite"/>
    </source>
</evidence>
<dbReference type="Pfam" id="PF13360">
    <property type="entry name" value="PQQ_2"/>
    <property type="match status" value="1"/>
</dbReference>
<dbReference type="InterPro" id="IPR015943">
    <property type="entry name" value="WD40/YVTN_repeat-like_dom_sf"/>
</dbReference>
<feature type="region of interest" description="Disordered" evidence="1">
    <location>
        <begin position="8"/>
        <end position="27"/>
    </location>
</feature>
<evidence type="ECO:0000313" key="4">
    <source>
        <dbReference type="Proteomes" id="UP000649753"/>
    </source>
</evidence>
<dbReference type="Gene3D" id="2.130.10.10">
    <property type="entry name" value="YVTN repeat-like/Quinoprotein amine dehydrogenase"/>
    <property type="match status" value="1"/>
</dbReference>
<protein>
    <submittedName>
        <fullName evidence="3">Outer membrane protein assembly factor BamB</fullName>
    </submittedName>
</protein>
<evidence type="ECO:0000259" key="2">
    <source>
        <dbReference type="Pfam" id="PF13360"/>
    </source>
</evidence>
<feature type="domain" description="Pyrrolo-quinoline quinone repeat" evidence="2">
    <location>
        <begin position="67"/>
        <end position="221"/>
    </location>
</feature>
<reference evidence="3" key="1">
    <citation type="submission" date="2020-10" db="EMBL/GenBank/DDBJ databases">
        <title>Sequencing the genomes of 1000 actinobacteria strains.</title>
        <authorList>
            <person name="Klenk H.-P."/>
        </authorList>
    </citation>
    <scope>NUCLEOTIDE SEQUENCE</scope>
    <source>
        <strain evidence="3">DSM 46832</strain>
    </source>
</reference>
<dbReference type="InterPro" id="IPR002372">
    <property type="entry name" value="PQQ_rpt_dom"/>
</dbReference>
<organism evidence="3 4">
    <name type="scientific">Plantactinospora soyae</name>
    <dbReference type="NCBI Taxonomy" id="1544732"/>
    <lineage>
        <taxon>Bacteria</taxon>
        <taxon>Bacillati</taxon>
        <taxon>Actinomycetota</taxon>
        <taxon>Actinomycetes</taxon>
        <taxon>Micromonosporales</taxon>
        <taxon>Micromonosporaceae</taxon>
        <taxon>Plantactinospora</taxon>
    </lineage>
</organism>
<comment type="caution">
    <text evidence="3">The sequence shown here is derived from an EMBL/GenBank/DDBJ whole genome shotgun (WGS) entry which is preliminary data.</text>
</comment>
<dbReference type="RefSeq" id="WP_192765916.1">
    <property type="nucleotide sequence ID" value="NZ_JADBEB010000001.1"/>
</dbReference>
<accession>A0A927M335</accession>
<evidence type="ECO:0000313" key="3">
    <source>
        <dbReference type="EMBL" id="MBE1485781.1"/>
    </source>
</evidence>
<keyword evidence="4" id="KW-1185">Reference proteome</keyword>